<evidence type="ECO:0000313" key="1">
    <source>
        <dbReference type="EMBL" id="PBK76332.1"/>
    </source>
</evidence>
<proteinExistence type="predicted"/>
<name>A0A2H3CAR2_9AGAR</name>
<dbReference type="AlphaFoldDB" id="A0A2H3CAR2"/>
<keyword evidence="2" id="KW-1185">Reference proteome</keyword>
<dbReference type="Proteomes" id="UP000218334">
    <property type="component" value="Unassembled WGS sequence"/>
</dbReference>
<evidence type="ECO:0000313" key="2">
    <source>
        <dbReference type="Proteomes" id="UP000218334"/>
    </source>
</evidence>
<gene>
    <name evidence="1" type="ORF">ARMSODRAFT_222782</name>
</gene>
<organism evidence="1 2">
    <name type="scientific">Armillaria solidipes</name>
    <dbReference type="NCBI Taxonomy" id="1076256"/>
    <lineage>
        <taxon>Eukaryota</taxon>
        <taxon>Fungi</taxon>
        <taxon>Dikarya</taxon>
        <taxon>Basidiomycota</taxon>
        <taxon>Agaricomycotina</taxon>
        <taxon>Agaricomycetes</taxon>
        <taxon>Agaricomycetidae</taxon>
        <taxon>Agaricales</taxon>
        <taxon>Marasmiineae</taxon>
        <taxon>Physalacriaceae</taxon>
        <taxon>Armillaria</taxon>
    </lineage>
</organism>
<reference evidence="2" key="1">
    <citation type="journal article" date="2017" name="Nat. Ecol. Evol.">
        <title>Genome expansion and lineage-specific genetic innovations in the forest pathogenic fungi Armillaria.</title>
        <authorList>
            <person name="Sipos G."/>
            <person name="Prasanna A.N."/>
            <person name="Walter M.C."/>
            <person name="O'Connor E."/>
            <person name="Balint B."/>
            <person name="Krizsan K."/>
            <person name="Kiss B."/>
            <person name="Hess J."/>
            <person name="Varga T."/>
            <person name="Slot J."/>
            <person name="Riley R."/>
            <person name="Boka B."/>
            <person name="Rigling D."/>
            <person name="Barry K."/>
            <person name="Lee J."/>
            <person name="Mihaltcheva S."/>
            <person name="LaButti K."/>
            <person name="Lipzen A."/>
            <person name="Waldron R."/>
            <person name="Moloney N.M."/>
            <person name="Sperisen C."/>
            <person name="Kredics L."/>
            <person name="Vagvoelgyi C."/>
            <person name="Patrignani A."/>
            <person name="Fitzpatrick D."/>
            <person name="Nagy I."/>
            <person name="Doyle S."/>
            <person name="Anderson J.B."/>
            <person name="Grigoriev I.V."/>
            <person name="Gueldener U."/>
            <person name="Muensterkoetter M."/>
            <person name="Nagy L.G."/>
        </authorList>
    </citation>
    <scope>NUCLEOTIDE SEQUENCE [LARGE SCALE GENOMIC DNA]</scope>
    <source>
        <strain evidence="2">28-4</strain>
    </source>
</reference>
<dbReference type="EMBL" id="KZ293416">
    <property type="protein sequence ID" value="PBK76332.1"/>
    <property type="molecule type" value="Genomic_DNA"/>
</dbReference>
<accession>A0A2H3CAR2</accession>
<sequence length="80" mass="9035">MSSQDVCCQHPHSVNLTRIRTVLDAEATSPRSTAFTFQMRRILVCISERELMSKGSSKERLCWFSWLDGKDSHASCQGAD</sequence>
<protein>
    <submittedName>
        <fullName evidence="1">Uncharacterized protein</fullName>
    </submittedName>
</protein>